<feature type="transmembrane region" description="Helical" evidence="7">
    <location>
        <begin position="73"/>
        <end position="100"/>
    </location>
</feature>
<dbReference type="EMBL" id="WBXO01000001">
    <property type="protein sequence ID" value="KAB2954412.1"/>
    <property type="molecule type" value="Genomic_DNA"/>
</dbReference>
<dbReference type="Proteomes" id="UP000468766">
    <property type="component" value="Unassembled WGS sequence"/>
</dbReference>
<feature type="transmembrane region" description="Helical" evidence="7">
    <location>
        <begin position="377"/>
        <end position="399"/>
    </location>
</feature>
<dbReference type="PRINTS" id="PR01437">
    <property type="entry name" value="NUOXDRDTASE4"/>
</dbReference>
<feature type="transmembrane region" description="Helical" evidence="7">
    <location>
        <begin position="335"/>
        <end position="356"/>
    </location>
</feature>
<dbReference type="InterPro" id="IPR003918">
    <property type="entry name" value="NADH_UbQ_OxRdtase"/>
</dbReference>
<dbReference type="RefSeq" id="WP_151617858.1">
    <property type="nucleotide sequence ID" value="NZ_WBXO01000001.1"/>
</dbReference>
<feature type="domain" description="NADH:quinone oxidoreductase/Mrp antiporter transmembrane" evidence="8">
    <location>
        <begin position="129"/>
        <end position="425"/>
    </location>
</feature>
<evidence type="ECO:0000256" key="6">
    <source>
        <dbReference type="RuleBase" id="RU000320"/>
    </source>
</evidence>
<evidence type="ECO:0000256" key="3">
    <source>
        <dbReference type="ARBA" id="ARBA00022692"/>
    </source>
</evidence>
<evidence type="ECO:0000256" key="5">
    <source>
        <dbReference type="ARBA" id="ARBA00023136"/>
    </source>
</evidence>
<keyword evidence="4 7" id="KW-1133">Transmembrane helix</keyword>
<feature type="transmembrane region" description="Helical" evidence="7">
    <location>
        <begin position="411"/>
        <end position="438"/>
    </location>
</feature>
<evidence type="ECO:0000256" key="2">
    <source>
        <dbReference type="ARBA" id="ARBA00009025"/>
    </source>
</evidence>
<dbReference type="Pfam" id="PF00361">
    <property type="entry name" value="Proton_antipo_M"/>
    <property type="match status" value="1"/>
</dbReference>
<evidence type="ECO:0000256" key="4">
    <source>
        <dbReference type="ARBA" id="ARBA00022989"/>
    </source>
</evidence>
<accession>A0A6I0F609</accession>
<comment type="similarity">
    <text evidence="2">Belongs to the complex I subunit 4 family.</text>
</comment>
<dbReference type="OrthoDB" id="9807568at2"/>
<feature type="transmembrane region" description="Helical" evidence="7">
    <location>
        <begin position="35"/>
        <end position="53"/>
    </location>
</feature>
<evidence type="ECO:0000256" key="7">
    <source>
        <dbReference type="SAM" id="Phobius"/>
    </source>
</evidence>
<dbReference type="NCBIfam" id="TIGR01972">
    <property type="entry name" value="NDH_I_M"/>
    <property type="match status" value="1"/>
</dbReference>
<evidence type="ECO:0000313" key="10">
    <source>
        <dbReference type="Proteomes" id="UP000468766"/>
    </source>
</evidence>
<dbReference type="PANTHER" id="PTHR43507:SF4">
    <property type="entry name" value="PROTON-TRANSLOCATING NADH-QUINONE OXIDOREDUCTASE, CHAIN M"/>
    <property type="match status" value="1"/>
</dbReference>
<feature type="transmembrane region" description="Helical" evidence="7">
    <location>
        <begin position="168"/>
        <end position="192"/>
    </location>
</feature>
<feature type="transmembrane region" description="Helical" evidence="7">
    <location>
        <begin position="136"/>
        <end position="156"/>
    </location>
</feature>
<protein>
    <submittedName>
        <fullName evidence="9">NADH-quinone oxidoreductase subunit M</fullName>
    </submittedName>
</protein>
<sequence>MDFPLLTIALLTPLVGALALAFVPKDEHKVIKSLSALFTGIPLLLTIYAYFTYDFAQGGMQFVEEVQWVKDLGITYIMAVDGISLPMLLLTNLIGFSAVFASWNIEKRPKTFFILLLILIAGVMGTFIAQDLFFFFLFYEVVVIPLYIMVIIWGSSKRVTKEYAGMKLTIYLLIGSALLLVGLLAMYLNAYPAGERTFLIESLQQANFSDEFQIFAFFLLLVGFGSLLSMFPFHSWSPDGYAGAPTAVSMIHAGVLKKIGGYGLIRIGILALPVGAKFWAPLIAVLAVANVAYAAMIALSQKDLKYVVGYSSVSHMGFVLIGLAAMNIIGINGAIAYMFAHGVMSALFFALIGHVYEKTHTRYIPDLGGLSHQMPRLAVGFMIAGMAALGLPGLISFVPEFTIFIGAFQEFPIMTVIAITGIIITALYTLRVLANVLFGPRRAELDKYRDLQGPEMVPLILLGAVIIVTGFFPALLMDMVNAGVEPLIGPLLDMLGDTPTIGGGF</sequence>
<keyword evidence="3 6" id="KW-0812">Transmembrane</keyword>
<comment type="caution">
    <text evidence="9">The sequence shown here is derived from an EMBL/GenBank/DDBJ whole genome shotgun (WGS) entry which is preliminary data.</text>
</comment>
<name>A0A6I0F609_9FIRM</name>
<evidence type="ECO:0000256" key="1">
    <source>
        <dbReference type="ARBA" id="ARBA00004127"/>
    </source>
</evidence>
<dbReference type="GO" id="GO:0012505">
    <property type="term" value="C:endomembrane system"/>
    <property type="evidence" value="ECO:0007669"/>
    <property type="project" value="UniProtKB-SubCell"/>
</dbReference>
<dbReference type="GO" id="GO:0048039">
    <property type="term" value="F:ubiquinone binding"/>
    <property type="evidence" value="ECO:0007669"/>
    <property type="project" value="TreeGrafter"/>
</dbReference>
<feature type="transmembrane region" description="Helical" evidence="7">
    <location>
        <begin position="212"/>
        <end position="233"/>
    </location>
</feature>
<dbReference type="GO" id="GO:0015990">
    <property type="term" value="P:electron transport coupled proton transport"/>
    <property type="evidence" value="ECO:0007669"/>
    <property type="project" value="TreeGrafter"/>
</dbReference>
<gene>
    <name evidence="9" type="ORF">F9B85_01630</name>
</gene>
<evidence type="ECO:0000313" key="9">
    <source>
        <dbReference type="EMBL" id="KAB2954412.1"/>
    </source>
</evidence>
<dbReference type="InterPro" id="IPR001750">
    <property type="entry name" value="ND/Mrp_TM"/>
</dbReference>
<dbReference type="GO" id="GO:0008137">
    <property type="term" value="F:NADH dehydrogenase (ubiquinone) activity"/>
    <property type="evidence" value="ECO:0007669"/>
    <property type="project" value="InterPro"/>
</dbReference>
<dbReference type="AlphaFoldDB" id="A0A6I0F609"/>
<feature type="transmembrane region" description="Helical" evidence="7">
    <location>
        <begin position="306"/>
        <end position="329"/>
    </location>
</feature>
<feature type="transmembrane region" description="Helical" evidence="7">
    <location>
        <begin position="278"/>
        <end position="299"/>
    </location>
</feature>
<dbReference type="PANTHER" id="PTHR43507">
    <property type="entry name" value="NADH-UBIQUINONE OXIDOREDUCTASE CHAIN 4"/>
    <property type="match status" value="1"/>
</dbReference>
<keyword evidence="10" id="KW-1185">Reference proteome</keyword>
<comment type="subcellular location">
    <subcellularLocation>
        <location evidence="1">Endomembrane system</location>
        <topology evidence="1">Multi-pass membrane protein</topology>
    </subcellularLocation>
    <subcellularLocation>
        <location evidence="6">Membrane</location>
        <topology evidence="6">Multi-pass membrane protein</topology>
    </subcellularLocation>
</comment>
<dbReference type="GO" id="GO:0003954">
    <property type="term" value="F:NADH dehydrogenase activity"/>
    <property type="evidence" value="ECO:0007669"/>
    <property type="project" value="TreeGrafter"/>
</dbReference>
<reference evidence="9 10" key="1">
    <citation type="submission" date="2019-10" db="EMBL/GenBank/DDBJ databases">
        <title>Whole-genome sequence of the extremophile Heliorestis acidaminivorans DSM 24790.</title>
        <authorList>
            <person name="Kyndt J.A."/>
            <person name="Meyer T.E."/>
        </authorList>
    </citation>
    <scope>NUCLEOTIDE SEQUENCE [LARGE SCALE GENOMIC DNA]</scope>
    <source>
        <strain evidence="9 10">DSM 24790</strain>
    </source>
</reference>
<dbReference type="InterPro" id="IPR010227">
    <property type="entry name" value="NADH_Q_OxRdtase_chainM/4"/>
</dbReference>
<feature type="transmembrane region" description="Helical" evidence="7">
    <location>
        <begin position="459"/>
        <end position="477"/>
    </location>
</feature>
<feature type="transmembrane region" description="Helical" evidence="7">
    <location>
        <begin position="6"/>
        <end position="23"/>
    </location>
</feature>
<proteinExistence type="inferred from homology"/>
<organism evidence="9 10">
    <name type="scientific">Heliorestis acidaminivorans</name>
    <dbReference type="NCBI Taxonomy" id="553427"/>
    <lineage>
        <taxon>Bacteria</taxon>
        <taxon>Bacillati</taxon>
        <taxon>Bacillota</taxon>
        <taxon>Clostridia</taxon>
        <taxon>Eubacteriales</taxon>
        <taxon>Heliobacteriaceae</taxon>
        <taxon>Heliorestis</taxon>
    </lineage>
</organism>
<dbReference type="GO" id="GO:0042773">
    <property type="term" value="P:ATP synthesis coupled electron transport"/>
    <property type="evidence" value="ECO:0007669"/>
    <property type="project" value="InterPro"/>
</dbReference>
<dbReference type="GO" id="GO:0016020">
    <property type="term" value="C:membrane"/>
    <property type="evidence" value="ECO:0007669"/>
    <property type="project" value="UniProtKB-SubCell"/>
</dbReference>
<evidence type="ECO:0000259" key="8">
    <source>
        <dbReference type="Pfam" id="PF00361"/>
    </source>
</evidence>
<keyword evidence="5 7" id="KW-0472">Membrane</keyword>
<feature type="transmembrane region" description="Helical" evidence="7">
    <location>
        <begin position="112"/>
        <end position="130"/>
    </location>
</feature>